<comment type="caution">
    <text evidence="1">The sequence shown here is derived from an EMBL/GenBank/DDBJ whole genome shotgun (WGS) entry which is preliminary data.</text>
</comment>
<gene>
    <name evidence="1" type="ORF">EV702DRAFT_1040623</name>
</gene>
<reference evidence="1" key="1">
    <citation type="journal article" date="2020" name="New Phytol.">
        <title>Comparative genomics reveals dynamic genome evolution in host specialist ectomycorrhizal fungi.</title>
        <authorList>
            <person name="Lofgren L.A."/>
            <person name="Nguyen N.H."/>
            <person name="Vilgalys R."/>
            <person name="Ruytinx J."/>
            <person name="Liao H.L."/>
            <person name="Branco S."/>
            <person name="Kuo A."/>
            <person name="LaButti K."/>
            <person name="Lipzen A."/>
            <person name="Andreopoulos W."/>
            <person name="Pangilinan J."/>
            <person name="Riley R."/>
            <person name="Hundley H."/>
            <person name="Na H."/>
            <person name="Barry K."/>
            <person name="Grigoriev I.V."/>
            <person name="Stajich J.E."/>
            <person name="Kennedy P.G."/>
        </authorList>
    </citation>
    <scope>NUCLEOTIDE SEQUENCE</scope>
    <source>
        <strain evidence="1">DOB743</strain>
    </source>
</reference>
<organism evidence="1 2">
    <name type="scientific">Suillus placidus</name>
    <dbReference type="NCBI Taxonomy" id="48579"/>
    <lineage>
        <taxon>Eukaryota</taxon>
        <taxon>Fungi</taxon>
        <taxon>Dikarya</taxon>
        <taxon>Basidiomycota</taxon>
        <taxon>Agaricomycotina</taxon>
        <taxon>Agaricomycetes</taxon>
        <taxon>Agaricomycetidae</taxon>
        <taxon>Boletales</taxon>
        <taxon>Suillineae</taxon>
        <taxon>Suillaceae</taxon>
        <taxon>Suillus</taxon>
    </lineage>
</organism>
<name>A0A9P7A852_9AGAM</name>
<evidence type="ECO:0000313" key="1">
    <source>
        <dbReference type="EMBL" id="KAG1784224.1"/>
    </source>
</evidence>
<accession>A0A9P7A852</accession>
<sequence length="105" mass="11553">MNLLILFYSEGRKRWWMLMTIPQARTNFGHIYGAIAQLIFANHIKYGTASGNWQDLAEYFWSKSNTPATANTTTNAAAGIGGGCRIRPFLSSATHGIGATVRDTI</sequence>
<proteinExistence type="predicted"/>
<dbReference type="Proteomes" id="UP000714275">
    <property type="component" value="Unassembled WGS sequence"/>
</dbReference>
<dbReference type="AlphaFoldDB" id="A0A9P7A852"/>
<protein>
    <submittedName>
        <fullName evidence="1">Uncharacterized protein</fullName>
    </submittedName>
</protein>
<evidence type="ECO:0000313" key="2">
    <source>
        <dbReference type="Proteomes" id="UP000714275"/>
    </source>
</evidence>
<dbReference type="EMBL" id="JABBWD010000001">
    <property type="protein sequence ID" value="KAG1784224.1"/>
    <property type="molecule type" value="Genomic_DNA"/>
</dbReference>
<keyword evidence="2" id="KW-1185">Reference proteome</keyword>